<dbReference type="Proteomes" id="UP000607197">
    <property type="component" value="Unassembled WGS sequence"/>
</dbReference>
<evidence type="ECO:0000313" key="1">
    <source>
        <dbReference type="EMBL" id="GGL68189.1"/>
    </source>
</evidence>
<gene>
    <name evidence="1" type="ORF">GCM10009039_27730</name>
</gene>
<name>A0A830FPP9_9EURY</name>
<reference evidence="1" key="1">
    <citation type="journal article" date="2014" name="Int. J. Syst. Evol. Microbiol.">
        <title>Complete genome sequence of Corynebacterium casei LMG S-19264T (=DSM 44701T), isolated from a smear-ripened cheese.</title>
        <authorList>
            <consortium name="US DOE Joint Genome Institute (JGI-PGF)"/>
            <person name="Walter F."/>
            <person name="Albersmeier A."/>
            <person name="Kalinowski J."/>
            <person name="Ruckert C."/>
        </authorList>
    </citation>
    <scope>NUCLEOTIDE SEQUENCE</scope>
    <source>
        <strain evidence="1">JCM 19596</strain>
    </source>
</reference>
<reference evidence="1" key="2">
    <citation type="submission" date="2020-09" db="EMBL/GenBank/DDBJ databases">
        <authorList>
            <person name="Sun Q."/>
            <person name="Ohkuma M."/>
        </authorList>
    </citation>
    <scope>NUCLEOTIDE SEQUENCE</scope>
    <source>
        <strain evidence="1">JCM 19596</strain>
    </source>
</reference>
<accession>A0A830FPP9</accession>
<comment type="caution">
    <text evidence="1">The sequence shown here is derived from an EMBL/GenBank/DDBJ whole genome shotgun (WGS) entry which is preliminary data.</text>
</comment>
<keyword evidence="2" id="KW-1185">Reference proteome</keyword>
<dbReference type="InterPro" id="IPR045397">
    <property type="entry name" value="TumE-like"/>
</dbReference>
<proteinExistence type="predicted"/>
<evidence type="ECO:0000313" key="2">
    <source>
        <dbReference type="Proteomes" id="UP000607197"/>
    </source>
</evidence>
<dbReference type="AlphaFoldDB" id="A0A830FPP9"/>
<dbReference type="Pfam" id="PF20126">
    <property type="entry name" value="TumE"/>
    <property type="match status" value="1"/>
</dbReference>
<protein>
    <submittedName>
        <fullName evidence="1">Uncharacterized protein</fullName>
    </submittedName>
</protein>
<organism evidence="1 2">
    <name type="scientific">Halocalculus aciditolerans</name>
    <dbReference type="NCBI Taxonomy" id="1383812"/>
    <lineage>
        <taxon>Archaea</taxon>
        <taxon>Methanobacteriati</taxon>
        <taxon>Methanobacteriota</taxon>
        <taxon>Stenosarchaea group</taxon>
        <taxon>Halobacteria</taxon>
        <taxon>Halobacteriales</taxon>
        <taxon>Halobacteriaceae</taxon>
        <taxon>Halocalculus</taxon>
    </lineage>
</organism>
<dbReference type="EMBL" id="BMPG01000004">
    <property type="protein sequence ID" value="GGL68189.1"/>
    <property type="molecule type" value="Genomic_DNA"/>
</dbReference>
<sequence length="141" mass="16312">MANEPPDRVLDEPLLRAVAQRLGRLSHVETVSVFPREKPESVVATLDDQYFPNALQVATLELRAYTDGAFFVTYREAWEDRTWMCRWDRHENPHNRRDHFHRPPDAGTSDAVDANYPADFFVVLDTVLDDVDERLGAVWDT</sequence>